<evidence type="ECO:0000313" key="4">
    <source>
        <dbReference type="EMBL" id="KAL1138421.1"/>
    </source>
</evidence>
<dbReference type="Pfam" id="PF00106">
    <property type="entry name" value="adh_short"/>
    <property type="match status" value="1"/>
</dbReference>
<dbReference type="EMBL" id="JBFDAA010000003">
    <property type="protein sequence ID" value="KAL1138421.1"/>
    <property type="molecule type" value="Genomic_DNA"/>
</dbReference>
<evidence type="ECO:0000256" key="1">
    <source>
        <dbReference type="ARBA" id="ARBA00006484"/>
    </source>
</evidence>
<dbReference type="PRINTS" id="PR00080">
    <property type="entry name" value="SDRFAMILY"/>
</dbReference>
<dbReference type="PANTHER" id="PTHR43115:SF4">
    <property type="entry name" value="DEHYDROGENASE_REDUCTASE SDR FAMILY MEMBER 11"/>
    <property type="match status" value="1"/>
</dbReference>
<dbReference type="PANTHER" id="PTHR43115">
    <property type="entry name" value="DEHYDROGENASE/REDUCTASE SDR FAMILY MEMBER 11"/>
    <property type="match status" value="1"/>
</dbReference>
<reference evidence="4 5" key="1">
    <citation type="submission" date="2024-07" db="EMBL/GenBank/DDBJ databases">
        <title>Chromosome-level genome assembly of the water stick insect Ranatra chinensis (Heteroptera: Nepidae).</title>
        <authorList>
            <person name="Liu X."/>
        </authorList>
    </citation>
    <scope>NUCLEOTIDE SEQUENCE [LARGE SCALE GENOMIC DNA]</scope>
    <source>
        <strain evidence="4">Cailab_2021Rc</strain>
        <tissue evidence="4">Muscle</tissue>
    </source>
</reference>
<dbReference type="Gene3D" id="3.40.50.720">
    <property type="entry name" value="NAD(P)-binding Rossmann-like Domain"/>
    <property type="match status" value="1"/>
</dbReference>
<dbReference type="AlphaFoldDB" id="A0ABD0YR38"/>
<dbReference type="Proteomes" id="UP001558652">
    <property type="component" value="Unassembled WGS sequence"/>
</dbReference>
<comment type="caution">
    <text evidence="4">The sequence shown here is derived from an EMBL/GenBank/DDBJ whole genome shotgun (WGS) entry which is preliminary data.</text>
</comment>
<evidence type="ECO:0000256" key="3">
    <source>
        <dbReference type="RuleBase" id="RU000363"/>
    </source>
</evidence>
<protein>
    <submittedName>
        <fullName evidence="4">Uncharacterized protein</fullName>
    </submittedName>
</protein>
<gene>
    <name evidence="4" type="ORF">AAG570_008485</name>
</gene>
<dbReference type="PROSITE" id="PS51257">
    <property type="entry name" value="PROKAR_LIPOPROTEIN"/>
    <property type="match status" value="1"/>
</dbReference>
<dbReference type="InterPro" id="IPR036291">
    <property type="entry name" value="NAD(P)-bd_dom_sf"/>
</dbReference>
<evidence type="ECO:0000256" key="2">
    <source>
        <dbReference type="ARBA" id="ARBA00023002"/>
    </source>
</evidence>
<keyword evidence="2" id="KW-0560">Oxidoreductase</keyword>
<dbReference type="FunFam" id="3.40.50.720:FF:000047">
    <property type="entry name" value="NADP-dependent L-serine/L-allo-threonine dehydrogenase"/>
    <property type="match status" value="1"/>
</dbReference>
<organism evidence="4 5">
    <name type="scientific">Ranatra chinensis</name>
    <dbReference type="NCBI Taxonomy" id="642074"/>
    <lineage>
        <taxon>Eukaryota</taxon>
        <taxon>Metazoa</taxon>
        <taxon>Ecdysozoa</taxon>
        <taxon>Arthropoda</taxon>
        <taxon>Hexapoda</taxon>
        <taxon>Insecta</taxon>
        <taxon>Pterygota</taxon>
        <taxon>Neoptera</taxon>
        <taxon>Paraneoptera</taxon>
        <taxon>Hemiptera</taxon>
        <taxon>Heteroptera</taxon>
        <taxon>Panheteroptera</taxon>
        <taxon>Nepomorpha</taxon>
        <taxon>Nepidae</taxon>
        <taxon>Ranatrinae</taxon>
        <taxon>Ranatra</taxon>
    </lineage>
</organism>
<comment type="similarity">
    <text evidence="1 3">Belongs to the short-chain dehydrogenases/reductases (SDR) family.</text>
</comment>
<dbReference type="PRINTS" id="PR00081">
    <property type="entry name" value="GDHRDH"/>
</dbReference>
<evidence type="ECO:0000313" key="5">
    <source>
        <dbReference type="Proteomes" id="UP001558652"/>
    </source>
</evidence>
<dbReference type="SUPFAM" id="SSF51735">
    <property type="entry name" value="NAD(P)-binding Rossmann-fold domains"/>
    <property type="match status" value="1"/>
</dbReference>
<keyword evidence="5" id="KW-1185">Reference proteome</keyword>
<dbReference type="GO" id="GO:0016616">
    <property type="term" value="F:oxidoreductase activity, acting on the CH-OH group of donors, NAD or NADP as acceptor"/>
    <property type="evidence" value="ECO:0007669"/>
    <property type="project" value="UniProtKB-ARBA"/>
</dbReference>
<dbReference type="InterPro" id="IPR020904">
    <property type="entry name" value="Sc_DH/Rdtase_CS"/>
</dbReference>
<name>A0ABD0YR38_9HEMI</name>
<proteinExistence type="inferred from homology"/>
<dbReference type="PROSITE" id="PS00061">
    <property type="entry name" value="ADH_SHORT"/>
    <property type="match status" value="1"/>
</dbReference>
<accession>A0ABD0YR38</accession>
<dbReference type="InterPro" id="IPR002347">
    <property type="entry name" value="SDR_fam"/>
</dbReference>
<sequence>MEEWTGRMAVVTGANSGIGCAITKRLLERGMNVVAMDKNIDKLLAMMDDSRGTLEGKLHPLSVDLCDDEAVREAFQSAEDMLNGIDVLVNNAGVSGRCSLLDGSPMEWRCILDVNIVALCLCTKEAVASMTKRNIKRGQIINISSNLSHTVPTYPPFHFYSATKHAVQALTEGYRQELRTLGTTIRISSICPGLVRTGIFKASLGDSLEKLIFKNHPYLEPDDIASTIEFILSTPQHVQIHDLTVKPMGSEN</sequence>